<reference evidence="1 2" key="1">
    <citation type="submission" date="2020-08" db="EMBL/GenBank/DDBJ databases">
        <title>Novel species isolated from subtropical streams in China.</title>
        <authorList>
            <person name="Lu H."/>
        </authorList>
    </citation>
    <scope>NUCLEOTIDE SEQUENCE [LARGE SCALE GENOMIC DNA]</scope>
    <source>
        <strain evidence="1 2">LX15W</strain>
    </source>
</reference>
<evidence type="ECO:0008006" key="3">
    <source>
        <dbReference type="Google" id="ProtNLM"/>
    </source>
</evidence>
<evidence type="ECO:0000313" key="1">
    <source>
        <dbReference type="EMBL" id="MBC3874253.1"/>
    </source>
</evidence>
<dbReference type="EMBL" id="JACOGA010000010">
    <property type="protein sequence ID" value="MBC3874253.1"/>
    <property type="molecule type" value="Genomic_DNA"/>
</dbReference>
<accession>A0ABR6YCI5</accession>
<dbReference type="RefSeq" id="WP_186942254.1">
    <property type="nucleotide sequence ID" value="NZ_JACOGA010000010.1"/>
</dbReference>
<sequence>MYTSQQAVMALLDELGAQDFATIVLECKIQATDSPDENAIRRLLANLLDEGVLFSDGVVFSSHSDEIAHGNLVHCVDFLKKAFE</sequence>
<name>A0ABR6YCI5_9BURK</name>
<evidence type="ECO:0000313" key="2">
    <source>
        <dbReference type="Proteomes" id="UP000624279"/>
    </source>
</evidence>
<organism evidence="1 2">
    <name type="scientific">Undibacterium flavidum</name>
    <dbReference type="NCBI Taxonomy" id="2762297"/>
    <lineage>
        <taxon>Bacteria</taxon>
        <taxon>Pseudomonadati</taxon>
        <taxon>Pseudomonadota</taxon>
        <taxon>Betaproteobacteria</taxon>
        <taxon>Burkholderiales</taxon>
        <taxon>Oxalobacteraceae</taxon>
        <taxon>Undibacterium</taxon>
    </lineage>
</organism>
<dbReference type="Proteomes" id="UP000624279">
    <property type="component" value="Unassembled WGS sequence"/>
</dbReference>
<proteinExistence type="predicted"/>
<protein>
    <recommendedName>
        <fullName evidence="3">TubC N-terminal docking domain-containing protein</fullName>
    </recommendedName>
</protein>
<gene>
    <name evidence="1" type="ORF">H8K55_11685</name>
</gene>
<comment type="caution">
    <text evidence="1">The sequence shown here is derived from an EMBL/GenBank/DDBJ whole genome shotgun (WGS) entry which is preliminary data.</text>
</comment>
<keyword evidence="2" id="KW-1185">Reference proteome</keyword>